<dbReference type="AlphaFoldDB" id="A0A6P1MFY3"/>
<gene>
    <name evidence="1" type="ORF">GT409_11160</name>
</gene>
<evidence type="ECO:0000313" key="1">
    <source>
        <dbReference type="EMBL" id="QHI69985.1"/>
    </source>
</evidence>
<evidence type="ECO:0000313" key="2">
    <source>
        <dbReference type="Proteomes" id="UP000464954"/>
    </source>
</evidence>
<dbReference type="Proteomes" id="UP000464954">
    <property type="component" value="Chromosome"/>
</dbReference>
<proteinExistence type="predicted"/>
<dbReference type="EMBL" id="CP047593">
    <property type="protein sequence ID" value="QHI69985.1"/>
    <property type="molecule type" value="Genomic_DNA"/>
</dbReference>
<dbReference type="KEGG" id="taer:GT409_11160"/>
<keyword evidence="2" id="KW-1185">Reference proteome</keyword>
<organism evidence="1 2">
    <name type="scientific">Tichowtungia aerotolerans</name>
    <dbReference type="NCBI Taxonomy" id="2697043"/>
    <lineage>
        <taxon>Bacteria</taxon>
        <taxon>Pseudomonadati</taxon>
        <taxon>Kiritimatiellota</taxon>
        <taxon>Tichowtungiia</taxon>
        <taxon>Tichowtungiales</taxon>
        <taxon>Tichowtungiaceae</taxon>
        <taxon>Tichowtungia</taxon>
    </lineage>
</organism>
<reference evidence="1 2" key="1">
    <citation type="submission" date="2020-01" db="EMBL/GenBank/DDBJ databases">
        <title>Ponticoccus aerotolerans gen. nov., sp. nov., an anaerobic bacterium and proposal of Ponticoccusceae fam. nov., Ponticoccusles ord. nov. and Ponticoccuse classis nov. in the phylum Kiritimatiellaeota.</title>
        <authorList>
            <person name="Zhou L.Y."/>
            <person name="Du Z.J."/>
        </authorList>
    </citation>
    <scope>NUCLEOTIDE SEQUENCE [LARGE SCALE GENOMIC DNA]</scope>
    <source>
        <strain evidence="1 2">S-5007</strain>
    </source>
</reference>
<sequence length="156" mass="16828">MKKNPAEQQSRDRMEPGALTIEGFLGTDDRPLADIIAADTAEVEAAGLTIEELGAFLEGLHKTADAGWEGRVPACNGKITVRSDETLGQISCPFTSCGDHCHKAVIGVKDAAGNDLLEFTPLDAHLIRKHGFFQGKGSPYRIGPKKLIAFYRFCKG</sequence>
<dbReference type="RefSeq" id="WP_160629164.1">
    <property type="nucleotide sequence ID" value="NZ_CP047593.1"/>
</dbReference>
<accession>A0A6P1MFY3</accession>
<protein>
    <submittedName>
        <fullName evidence="1">Uncharacterized protein</fullName>
    </submittedName>
</protein>
<name>A0A6P1MFY3_9BACT</name>